<sequence>MNFIPHTKEDISKMLSVVGCSTLDELVSEFKPRLSELKLDRPLSEMELVSYITYLSEKNSQMKYFAGGGSYDHYIPSVINHLVSRGEFLTSYTPYQPEASQGVLQILYEFQSFICLLTGMDVSNASLYDGASALAEAVLMSSAYTKRKDVFVDDGLNPTYLKVLQTYCDGTELTITNTIDENTACVISQTPDFYGNIKNPQGLIERAHQNNALFINCISDPTSLAILRTPGEFGADVVVGEGQAFGIPKSFGGPYLGFIAVKQFLTKKLPGRIVGMTTDDQGNEGFVLTLQAREQFIRRERATSNITTNQTLLALTATIYLALLGKSGLQNVAKASYHRAHLLHEKLRKNGFESVNTNPFYNEFIVKSPKPSEKIIADLMEHNIFGGIDVGDNKLLICCTEKNSLQDIDSYISAVIK</sequence>
<dbReference type="GO" id="GO:0009116">
    <property type="term" value="P:nucleoside metabolic process"/>
    <property type="evidence" value="ECO:0007669"/>
    <property type="project" value="InterPro"/>
</dbReference>
<dbReference type="GO" id="GO:0004375">
    <property type="term" value="F:glycine dehydrogenase (decarboxylating) activity"/>
    <property type="evidence" value="ECO:0007669"/>
    <property type="project" value="UniProtKB-EC"/>
</dbReference>
<reference evidence="6" key="2">
    <citation type="submission" date="2020-06" db="EMBL/GenBank/DDBJ databases">
        <authorList>
            <person name="Wang Y."/>
        </authorList>
    </citation>
    <scope>NUCLEOTIDE SEQUENCE</scope>
    <source>
        <strain evidence="7">C4</strain>
        <strain evidence="5">L14</strain>
        <strain evidence="8">L15a</strain>
        <strain evidence="6">T1L11</strain>
        <strain evidence="9">T1L9</strain>
    </source>
</reference>
<dbReference type="SUPFAM" id="SSF53383">
    <property type="entry name" value="PLP-dependent transferases"/>
    <property type="match status" value="1"/>
</dbReference>
<dbReference type="PANTHER" id="PTHR42806">
    <property type="entry name" value="GLYCINE CLEAVAGE SYSTEM P-PROTEIN"/>
    <property type="match status" value="1"/>
</dbReference>
<proteinExistence type="predicted"/>
<dbReference type="EMBL" id="JACATH010000009">
    <property type="protein sequence ID" value="NWJ57651.1"/>
    <property type="molecule type" value="Genomic_DNA"/>
</dbReference>
<keyword evidence="2 6" id="KW-0560">Oxidoreductase</keyword>
<evidence type="ECO:0000256" key="2">
    <source>
        <dbReference type="ARBA" id="ARBA00023002"/>
    </source>
</evidence>
<dbReference type="AlphaFoldDB" id="A0A7K4MJ18"/>
<dbReference type="EMBL" id="JACATI010000004">
    <property type="protein sequence ID" value="NWJ20311.1"/>
    <property type="molecule type" value="Genomic_DNA"/>
</dbReference>
<evidence type="ECO:0000313" key="9">
    <source>
        <dbReference type="EMBL" id="NWK01142.1"/>
    </source>
</evidence>
<evidence type="ECO:0000313" key="10">
    <source>
        <dbReference type="Proteomes" id="UP000547822"/>
    </source>
</evidence>
<reference evidence="10 11" key="1">
    <citation type="journal article" date="2019" name="Environ. Microbiol.">
        <title>Genomics insights into ecotype formation of ammonia-oxidizing archaea in the deep ocean.</title>
        <authorList>
            <person name="Wang Y."/>
            <person name="Huang J.M."/>
            <person name="Cui G.J."/>
            <person name="Nunoura T."/>
            <person name="Takaki Y."/>
            <person name="Li W.L."/>
            <person name="Li J."/>
            <person name="Gao Z.M."/>
            <person name="Takai K."/>
            <person name="Zhang A.Q."/>
            <person name="Stepanauskas R."/>
        </authorList>
    </citation>
    <scope>NUCLEOTIDE SEQUENCE [LARGE SCALE GENOMIC DNA]</scope>
    <source>
        <strain evidence="7 12">C4</strain>
        <strain evidence="5 14">L14</strain>
        <strain evidence="8 13">L15a</strain>
        <strain evidence="6 11">T1L11</strain>
        <strain evidence="9 10">T1L9</strain>
    </source>
</reference>
<dbReference type="EMBL" id="JACATK010000009">
    <property type="protein sequence ID" value="NWJ29818.1"/>
    <property type="molecule type" value="Genomic_DNA"/>
</dbReference>
<dbReference type="PIRSF" id="PIRSF006815">
    <property type="entry name" value="GcvPA"/>
    <property type="match status" value="1"/>
</dbReference>
<evidence type="ECO:0000313" key="8">
    <source>
        <dbReference type="EMBL" id="NWJ57651.1"/>
    </source>
</evidence>
<dbReference type="EMBL" id="JACATE010000015">
    <property type="protein sequence ID" value="NWJ29189.1"/>
    <property type="molecule type" value="Genomic_DNA"/>
</dbReference>
<dbReference type="Proteomes" id="UP000563820">
    <property type="component" value="Unassembled WGS sequence"/>
</dbReference>
<dbReference type="Gene3D" id="3.40.640.10">
    <property type="entry name" value="Type I PLP-dependent aspartate aminotransferase-like (Major domain)"/>
    <property type="match status" value="1"/>
</dbReference>
<evidence type="ECO:0000313" key="14">
    <source>
        <dbReference type="Proteomes" id="UP000587702"/>
    </source>
</evidence>
<dbReference type="EMBL" id="JACATD010000004">
    <property type="protein sequence ID" value="NWK01142.1"/>
    <property type="molecule type" value="Genomic_DNA"/>
</dbReference>
<name>A0A7K4MJ18_9ARCH</name>
<evidence type="ECO:0000313" key="5">
    <source>
        <dbReference type="EMBL" id="NWJ20311.1"/>
    </source>
</evidence>
<dbReference type="GO" id="GO:0006546">
    <property type="term" value="P:glycine catabolic process"/>
    <property type="evidence" value="ECO:0007669"/>
    <property type="project" value="InterPro"/>
</dbReference>
<dbReference type="InterPro" id="IPR020581">
    <property type="entry name" value="GDC_P"/>
</dbReference>
<dbReference type="PANTHER" id="PTHR42806:SF1">
    <property type="entry name" value="GLYCINE DEHYDROGENASE (DECARBOXYLATING)"/>
    <property type="match status" value="1"/>
</dbReference>
<protein>
    <recommendedName>
        <fullName evidence="1">glycine dehydrogenase (aminomethyl-transferring)</fullName>
        <ecNumber evidence="1">1.4.4.2</ecNumber>
    </recommendedName>
</protein>
<organism evidence="6 11">
    <name type="scientific">Marine Group I thaumarchaeote</name>
    <dbReference type="NCBI Taxonomy" id="2511932"/>
    <lineage>
        <taxon>Archaea</taxon>
        <taxon>Nitrososphaerota</taxon>
        <taxon>Marine Group I</taxon>
    </lineage>
</organism>
<dbReference type="Proteomes" id="UP000587702">
    <property type="component" value="Unassembled WGS sequence"/>
</dbReference>
<feature type="domain" description="Glycine cleavage system P-protein N-terminal" evidence="4">
    <location>
        <begin position="2"/>
        <end position="413"/>
    </location>
</feature>
<dbReference type="InterPro" id="IPR049315">
    <property type="entry name" value="GDC-P_N"/>
</dbReference>
<gene>
    <name evidence="6" type="primary">gcvPA</name>
    <name evidence="9" type="ORF">HX840_04470</name>
    <name evidence="6" type="ORF">HX848_07425</name>
    <name evidence="7" type="ORF">HX850_02750</name>
    <name evidence="8" type="ORF">HX858_07885</name>
    <name evidence="5" type="ORF">HX860_04485</name>
</gene>
<evidence type="ECO:0000313" key="7">
    <source>
        <dbReference type="EMBL" id="NWJ29818.1"/>
    </source>
</evidence>
<dbReference type="Proteomes" id="UP000575480">
    <property type="component" value="Unassembled WGS sequence"/>
</dbReference>
<dbReference type="Gene3D" id="3.90.1150.10">
    <property type="entry name" value="Aspartate Aminotransferase, domain 1"/>
    <property type="match status" value="1"/>
</dbReference>
<evidence type="ECO:0000313" key="6">
    <source>
        <dbReference type="EMBL" id="NWJ29189.1"/>
    </source>
</evidence>
<evidence type="ECO:0000256" key="3">
    <source>
        <dbReference type="ARBA" id="ARBA00049026"/>
    </source>
</evidence>
<dbReference type="InterPro" id="IPR023010">
    <property type="entry name" value="GcvPA"/>
</dbReference>
<evidence type="ECO:0000313" key="12">
    <source>
        <dbReference type="Proteomes" id="UP000568446"/>
    </source>
</evidence>
<dbReference type="CDD" id="cd00613">
    <property type="entry name" value="GDC-P"/>
    <property type="match status" value="1"/>
</dbReference>
<evidence type="ECO:0000313" key="11">
    <source>
        <dbReference type="Proteomes" id="UP000563820"/>
    </source>
</evidence>
<dbReference type="Proteomes" id="UP000568446">
    <property type="component" value="Unassembled WGS sequence"/>
</dbReference>
<accession>A0A7K4MJ18</accession>
<evidence type="ECO:0000313" key="13">
    <source>
        <dbReference type="Proteomes" id="UP000575480"/>
    </source>
</evidence>
<dbReference type="InterPro" id="IPR015424">
    <property type="entry name" value="PyrdxlP-dep_Trfase"/>
</dbReference>
<dbReference type="InterPro" id="IPR015421">
    <property type="entry name" value="PyrdxlP-dep_Trfase_major"/>
</dbReference>
<dbReference type="Proteomes" id="UP000547822">
    <property type="component" value="Unassembled WGS sequence"/>
</dbReference>
<dbReference type="NCBIfam" id="NF001696">
    <property type="entry name" value="PRK00451.1"/>
    <property type="match status" value="1"/>
</dbReference>
<dbReference type="Pfam" id="PF02347">
    <property type="entry name" value="GDC-P"/>
    <property type="match status" value="1"/>
</dbReference>
<evidence type="ECO:0000256" key="1">
    <source>
        <dbReference type="ARBA" id="ARBA00012134"/>
    </source>
</evidence>
<comment type="caution">
    <text evidence="6">The sequence shown here is derived from an EMBL/GenBank/DDBJ whole genome shotgun (WGS) entry which is preliminary data.</text>
</comment>
<dbReference type="InterPro" id="IPR015422">
    <property type="entry name" value="PyrdxlP-dep_Trfase_small"/>
</dbReference>
<dbReference type="EC" id="1.4.4.2" evidence="1"/>
<comment type="catalytic activity">
    <reaction evidence="3">
        <text>N(6)-[(R)-lipoyl]-L-lysyl-[glycine-cleavage complex H protein] + glycine + H(+) = N(6)-[(R)-S(8)-aminomethyldihydrolipoyl]-L-lysyl-[glycine-cleavage complex H protein] + CO2</text>
        <dbReference type="Rhea" id="RHEA:24304"/>
        <dbReference type="Rhea" id="RHEA-COMP:10494"/>
        <dbReference type="Rhea" id="RHEA-COMP:10495"/>
        <dbReference type="ChEBI" id="CHEBI:15378"/>
        <dbReference type="ChEBI" id="CHEBI:16526"/>
        <dbReference type="ChEBI" id="CHEBI:57305"/>
        <dbReference type="ChEBI" id="CHEBI:83099"/>
        <dbReference type="ChEBI" id="CHEBI:83143"/>
        <dbReference type="EC" id="1.4.4.2"/>
    </reaction>
</comment>
<evidence type="ECO:0000259" key="4">
    <source>
        <dbReference type="Pfam" id="PF02347"/>
    </source>
</evidence>